<evidence type="ECO:0000313" key="2">
    <source>
        <dbReference type="EMBL" id="SFI96492.1"/>
    </source>
</evidence>
<name>A0A1I3MHT9_9RHOB</name>
<reference evidence="2 3" key="1">
    <citation type="submission" date="2016-10" db="EMBL/GenBank/DDBJ databases">
        <authorList>
            <person name="de Groot N.N."/>
        </authorList>
    </citation>
    <scope>NUCLEOTIDE SEQUENCE [LARGE SCALE GENOMIC DNA]</scope>
    <source>
        <strain evidence="2 3">CGMCC 1.11030</strain>
    </source>
</reference>
<feature type="region of interest" description="Disordered" evidence="1">
    <location>
        <begin position="1"/>
        <end position="56"/>
    </location>
</feature>
<feature type="compositionally biased region" description="Low complexity" evidence="1">
    <location>
        <begin position="21"/>
        <end position="45"/>
    </location>
</feature>
<dbReference type="AlphaFoldDB" id="A0A1I3MHT9"/>
<evidence type="ECO:0000313" key="3">
    <source>
        <dbReference type="Proteomes" id="UP000199377"/>
    </source>
</evidence>
<organism evidence="2 3">
    <name type="scientific">Albimonas pacifica</name>
    <dbReference type="NCBI Taxonomy" id="1114924"/>
    <lineage>
        <taxon>Bacteria</taxon>
        <taxon>Pseudomonadati</taxon>
        <taxon>Pseudomonadota</taxon>
        <taxon>Alphaproteobacteria</taxon>
        <taxon>Rhodobacterales</taxon>
        <taxon>Paracoccaceae</taxon>
        <taxon>Albimonas</taxon>
    </lineage>
</organism>
<sequence>MRVLSSVASLARSRRPERTRGPAAGHALAAVPAAGAGASHAAGRSPPGPEDETRRDARLDALLERARARMARTMAEGGEARAAAASHEGPEGAGRDAPDAALRPSGLGWTYAAASSDGIRASAWSDRLARARLRAGGGGAGLPGSTPVSGVHAAGTGPFRLSAREAAVVIGPDFGEDVFDVAPGQCLVFAFSAPPPTGLAGVEIAAEKDAMRLALVEGPVVRLRGLDASGRVTLSMNDEEIELSPGAPAAAVDARI</sequence>
<feature type="compositionally biased region" description="Low complexity" evidence="1">
    <location>
        <begin position="1"/>
        <end position="11"/>
    </location>
</feature>
<proteinExistence type="predicted"/>
<evidence type="ECO:0000256" key="1">
    <source>
        <dbReference type="SAM" id="MobiDB-lite"/>
    </source>
</evidence>
<gene>
    <name evidence="2" type="ORF">SAMN05216258_111111</name>
</gene>
<feature type="compositionally biased region" description="Basic and acidic residues" evidence="1">
    <location>
        <begin position="88"/>
        <end position="98"/>
    </location>
</feature>
<feature type="compositionally biased region" description="Low complexity" evidence="1">
    <location>
        <begin position="72"/>
        <end position="85"/>
    </location>
</feature>
<accession>A0A1I3MHT9</accession>
<feature type="region of interest" description="Disordered" evidence="1">
    <location>
        <begin position="72"/>
        <end position="100"/>
    </location>
</feature>
<dbReference type="Proteomes" id="UP000199377">
    <property type="component" value="Unassembled WGS sequence"/>
</dbReference>
<protein>
    <submittedName>
        <fullName evidence="2">Uncharacterized protein</fullName>
    </submittedName>
</protein>
<dbReference type="EMBL" id="FOQH01000011">
    <property type="protein sequence ID" value="SFI96492.1"/>
    <property type="molecule type" value="Genomic_DNA"/>
</dbReference>
<keyword evidence="3" id="KW-1185">Reference proteome</keyword>
<dbReference type="RefSeq" id="WP_092864078.1">
    <property type="nucleotide sequence ID" value="NZ_FOQH01000011.1"/>
</dbReference>